<dbReference type="PANTHER" id="PTHR21397">
    <property type="entry name" value="CHROMATIN COMPLEXES SUBUNIT BAP18-RELATED"/>
    <property type="match status" value="1"/>
</dbReference>
<reference evidence="4" key="1">
    <citation type="submission" date="2017-02" db="UniProtKB">
        <authorList>
            <consortium name="WormBaseParasite"/>
        </authorList>
    </citation>
    <scope>IDENTIFICATION</scope>
</reference>
<dbReference type="Proteomes" id="UP000276776">
    <property type="component" value="Unassembled WGS sequence"/>
</dbReference>
<dbReference type="STRING" id="103827.A0A0N5CPQ3"/>
<evidence type="ECO:0000256" key="1">
    <source>
        <dbReference type="SAM" id="MobiDB-lite"/>
    </source>
</evidence>
<evidence type="ECO:0000313" key="4">
    <source>
        <dbReference type="WBParaSite" id="TCLT_0000220201-mRNA-1"/>
    </source>
</evidence>
<dbReference type="OMA" id="RPTTSHY"/>
<protein>
    <submittedName>
        <fullName evidence="4">Syntaxin-32</fullName>
    </submittedName>
</protein>
<dbReference type="GO" id="GO:0071339">
    <property type="term" value="C:MLL1 complex"/>
    <property type="evidence" value="ECO:0007669"/>
    <property type="project" value="TreeGrafter"/>
</dbReference>
<proteinExistence type="predicted"/>
<feature type="region of interest" description="Disordered" evidence="1">
    <location>
        <begin position="1"/>
        <end position="31"/>
    </location>
</feature>
<keyword evidence="3" id="KW-1185">Reference proteome</keyword>
<accession>A0A0N5CPQ3</accession>
<dbReference type="EMBL" id="UYYF01000400">
    <property type="protein sequence ID" value="VDM98023.1"/>
    <property type="molecule type" value="Genomic_DNA"/>
</dbReference>
<feature type="compositionally biased region" description="Low complexity" evidence="1">
    <location>
        <begin position="1"/>
        <end position="18"/>
    </location>
</feature>
<evidence type="ECO:0000313" key="3">
    <source>
        <dbReference type="Proteomes" id="UP000276776"/>
    </source>
</evidence>
<evidence type="ECO:0000313" key="2">
    <source>
        <dbReference type="EMBL" id="VDM98023.1"/>
    </source>
</evidence>
<organism evidence="4">
    <name type="scientific">Thelazia callipaeda</name>
    <name type="common">Oriental eyeworm</name>
    <name type="synonym">Parasitic nematode</name>
    <dbReference type="NCBI Taxonomy" id="103827"/>
    <lineage>
        <taxon>Eukaryota</taxon>
        <taxon>Metazoa</taxon>
        <taxon>Ecdysozoa</taxon>
        <taxon>Nematoda</taxon>
        <taxon>Chromadorea</taxon>
        <taxon>Rhabditida</taxon>
        <taxon>Spirurina</taxon>
        <taxon>Spiruromorpha</taxon>
        <taxon>Thelazioidea</taxon>
        <taxon>Thelaziidae</taxon>
        <taxon>Thelazia</taxon>
    </lineage>
</organism>
<name>A0A0N5CPQ3_THECL</name>
<dbReference type="PANTHER" id="PTHR21397:SF2">
    <property type="entry name" value="CHROMATIN COMPLEXES SUBUNIT BAP18"/>
    <property type="match status" value="1"/>
</dbReference>
<dbReference type="AlphaFoldDB" id="A0A0N5CPQ3"/>
<dbReference type="GO" id="GO:0016589">
    <property type="term" value="C:NURF complex"/>
    <property type="evidence" value="ECO:0007669"/>
    <property type="project" value="TreeGrafter"/>
</dbReference>
<sequence length="239" mass="25928">MSSCQSSSTALTSSSTLTIENPKEQLKSSGASPQKVSEVFLVAGQAFQKLGGLIASLQNPNIGRERKWTNSDTNDLHDAVARFADDLQRISETVHEREVQLIKEDIIKRPATSHYVKSATLSRTNGSSIRPTAVTRPLLKRTSSISHASADSSFKRRIVTTYSGSTAVSNSSCYATIPQMQPSSINSLAMARGQSVPFNVFSSNLATVTVHSTPRTVFLPSESAVQDETNNLDNRILRL</sequence>
<gene>
    <name evidence="2" type="ORF">TCLT_LOCUS2203</name>
</gene>
<reference evidence="2 3" key="2">
    <citation type="submission" date="2018-11" db="EMBL/GenBank/DDBJ databases">
        <authorList>
            <consortium name="Pathogen Informatics"/>
        </authorList>
    </citation>
    <scope>NUCLEOTIDE SEQUENCE [LARGE SCALE GENOMIC DNA]</scope>
</reference>
<dbReference type="OrthoDB" id="10021571at2759"/>
<dbReference type="WBParaSite" id="TCLT_0000220201-mRNA-1">
    <property type="protein sequence ID" value="TCLT_0000220201-mRNA-1"/>
    <property type="gene ID" value="TCLT_0000220201"/>
</dbReference>